<dbReference type="EMBL" id="MGGX01000024">
    <property type="protein sequence ID" value="OGM55424.1"/>
    <property type="molecule type" value="Genomic_DNA"/>
</dbReference>
<dbReference type="Pfam" id="PF13692">
    <property type="entry name" value="Glyco_trans_1_4"/>
    <property type="match status" value="1"/>
</dbReference>
<evidence type="ECO:0000313" key="3">
    <source>
        <dbReference type="Proteomes" id="UP000177794"/>
    </source>
</evidence>
<dbReference type="GO" id="GO:0016757">
    <property type="term" value="F:glycosyltransferase activity"/>
    <property type="evidence" value="ECO:0007669"/>
    <property type="project" value="TreeGrafter"/>
</dbReference>
<evidence type="ECO:0000259" key="1">
    <source>
        <dbReference type="Pfam" id="PF13439"/>
    </source>
</evidence>
<dbReference type="CDD" id="cd03801">
    <property type="entry name" value="GT4_PimA-like"/>
    <property type="match status" value="1"/>
</dbReference>
<dbReference type="SUPFAM" id="SSF53756">
    <property type="entry name" value="UDP-Glycosyltransferase/glycogen phosphorylase"/>
    <property type="match status" value="1"/>
</dbReference>
<dbReference type="InterPro" id="IPR028098">
    <property type="entry name" value="Glyco_trans_4-like_N"/>
</dbReference>
<gene>
    <name evidence="2" type="ORF">A3E15_03175</name>
</gene>
<dbReference type="Proteomes" id="UP000177794">
    <property type="component" value="Unassembled WGS sequence"/>
</dbReference>
<dbReference type="InterPro" id="IPR050194">
    <property type="entry name" value="Glycosyltransferase_grp1"/>
</dbReference>
<dbReference type="PANTHER" id="PTHR45947">
    <property type="entry name" value="SULFOQUINOVOSYL TRANSFERASE SQD2"/>
    <property type="match status" value="1"/>
</dbReference>
<sequence>MKIAFLNVSYGVVERGAERFVDELSKRLKEKGIGVDIISANKPYKVRWPIVWRTYLDPFGIQVTIFTLKNLGRLWREKYDVVIPIDGGWQPAFVRIITWLYGGKIVISGQSGKGWDDRNNLWCFPNTFVALSTKLMNWAKGVNPLLKRIEYIPNGVDTNVFRPDGGKMDFKLERPVVIAVGALDRDKRMDLVIRAMSQVPKGSLVIVGKGPLRLELERLAKSILKGRFLITSFDFNKMPQVYRGADVLTLASPWYRSFEMVIVEAMATNLPVVVNDDDIRKEIVGDAGSFVDPTDSKEYASALKIALDKDWGDKPRKQAEKFNWDKIAKQYEDLFKSLIK</sequence>
<proteinExistence type="predicted"/>
<dbReference type="Pfam" id="PF13439">
    <property type="entry name" value="Glyco_transf_4"/>
    <property type="match status" value="1"/>
</dbReference>
<reference evidence="2 3" key="1">
    <citation type="journal article" date="2016" name="Nat. Commun.">
        <title>Thousands of microbial genomes shed light on interconnected biogeochemical processes in an aquifer system.</title>
        <authorList>
            <person name="Anantharaman K."/>
            <person name="Brown C.T."/>
            <person name="Hug L.A."/>
            <person name="Sharon I."/>
            <person name="Castelle C.J."/>
            <person name="Probst A.J."/>
            <person name="Thomas B.C."/>
            <person name="Singh A."/>
            <person name="Wilkins M.J."/>
            <person name="Karaoz U."/>
            <person name="Brodie E.L."/>
            <person name="Williams K.H."/>
            <person name="Hubbard S.S."/>
            <person name="Banfield J.F."/>
        </authorList>
    </citation>
    <scope>NUCLEOTIDE SEQUENCE [LARGE SCALE GENOMIC DNA]</scope>
</reference>
<dbReference type="STRING" id="1802511.A3E15_03175"/>
<protein>
    <recommendedName>
        <fullName evidence="1">Glycosyltransferase subfamily 4-like N-terminal domain-containing protein</fullName>
    </recommendedName>
</protein>
<organism evidence="2 3">
    <name type="scientific">Candidatus Woesebacteria bacterium RIFCSPHIGHO2_12_FULL_42_9</name>
    <dbReference type="NCBI Taxonomy" id="1802511"/>
    <lineage>
        <taxon>Bacteria</taxon>
        <taxon>Candidatus Woeseibacteriota</taxon>
    </lineage>
</organism>
<dbReference type="AlphaFoldDB" id="A0A1F8AUJ5"/>
<comment type="caution">
    <text evidence="2">The sequence shown here is derived from an EMBL/GenBank/DDBJ whole genome shotgun (WGS) entry which is preliminary data.</text>
</comment>
<feature type="domain" description="Glycosyltransferase subfamily 4-like N-terminal" evidence="1">
    <location>
        <begin position="16"/>
        <end position="159"/>
    </location>
</feature>
<dbReference type="PANTHER" id="PTHR45947:SF3">
    <property type="entry name" value="SULFOQUINOVOSYL TRANSFERASE SQD2"/>
    <property type="match status" value="1"/>
</dbReference>
<evidence type="ECO:0000313" key="2">
    <source>
        <dbReference type="EMBL" id="OGM55424.1"/>
    </source>
</evidence>
<name>A0A1F8AUJ5_9BACT</name>
<accession>A0A1F8AUJ5</accession>
<dbReference type="Gene3D" id="3.40.50.2000">
    <property type="entry name" value="Glycogen Phosphorylase B"/>
    <property type="match status" value="2"/>
</dbReference>